<evidence type="ECO:0000313" key="2">
    <source>
        <dbReference type="Proteomes" id="UP000030669"/>
    </source>
</evidence>
<dbReference type="Proteomes" id="UP000030669">
    <property type="component" value="Unassembled WGS sequence"/>
</dbReference>
<dbReference type="GeneID" id="19306270"/>
<sequence>TLDIKCQYSENLFHHISKFPEDMQLKEDTVNVHYAILQFHIEAHGSKCEENFCFRYMRHMAMVCGEIVESGWVYTNLLLMSVREMGSVCHKTLNNHWGTYNWQKVVSFGTSFLVSCQWLPLLTDVF</sequence>
<proteinExistence type="predicted"/>
<dbReference type="OrthoDB" id="3257768at2759"/>
<keyword evidence="2" id="KW-1185">Reference proteome</keyword>
<dbReference type="HOGENOM" id="CLU_003703_5_2_1"/>
<gene>
    <name evidence="1" type="ORF">GLOTRDRAFT_44405</name>
</gene>
<reference evidence="1 2" key="1">
    <citation type="journal article" date="2012" name="Science">
        <title>The Paleozoic origin of enzymatic lignin decomposition reconstructed from 31 fungal genomes.</title>
        <authorList>
            <person name="Floudas D."/>
            <person name="Binder M."/>
            <person name="Riley R."/>
            <person name="Barry K."/>
            <person name="Blanchette R.A."/>
            <person name="Henrissat B."/>
            <person name="Martinez A.T."/>
            <person name="Otillar R."/>
            <person name="Spatafora J.W."/>
            <person name="Yadav J.S."/>
            <person name="Aerts A."/>
            <person name="Benoit I."/>
            <person name="Boyd A."/>
            <person name="Carlson A."/>
            <person name="Copeland A."/>
            <person name="Coutinho P.M."/>
            <person name="de Vries R.P."/>
            <person name="Ferreira P."/>
            <person name="Findley K."/>
            <person name="Foster B."/>
            <person name="Gaskell J."/>
            <person name="Glotzer D."/>
            <person name="Gorecki P."/>
            <person name="Heitman J."/>
            <person name="Hesse C."/>
            <person name="Hori C."/>
            <person name="Igarashi K."/>
            <person name="Jurgens J.A."/>
            <person name="Kallen N."/>
            <person name="Kersten P."/>
            <person name="Kohler A."/>
            <person name="Kuees U."/>
            <person name="Kumar T.K.A."/>
            <person name="Kuo A."/>
            <person name="LaButti K."/>
            <person name="Larrondo L.F."/>
            <person name="Lindquist E."/>
            <person name="Ling A."/>
            <person name="Lombard V."/>
            <person name="Lucas S."/>
            <person name="Lundell T."/>
            <person name="Martin R."/>
            <person name="McLaughlin D.J."/>
            <person name="Morgenstern I."/>
            <person name="Morin E."/>
            <person name="Murat C."/>
            <person name="Nagy L.G."/>
            <person name="Nolan M."/>
            <person name="Ohm R.A."/>
            <person name="Patyshakuliyeva A."/>
            <person name="Rokas A."/>
            <person name="Ruiz-Duenas F.J."/>
            <person name="Sabat G."/>
            <person name="Salamov A."/>
            <person name="Samejima M."/>
            <person name="Schmutz J."/>
            <person name="Slot J.C."/>
            <person name="St John F."/>
            <person name="Stenlid J."/>
            <person name="Sun H."/>
            <person name="Sun S."/>
            <person name="Syed K."/>
            <person name="Tsang A."/>
            <person name="Wiebenga A."/>
            <person name="Young D."/>
            <person name="Pisabarro A."/>
            <person name="Eastwood D.C."/>
            <person name="Martin F."/>
            <person name="Cullen D."/>
            <person name="Grigoriev I.V."/>
            <person name="Hibbett D.S."/>
        </authorList>
    </citation>
    <scope>NUCLEOTIDE SEQUENCE [LARGE SCALE GENOMIC DNA]</scope>
    <source>
        <strain evidence="1 2">ATCC 11539</strain>
    </source>
</reference>
<name>S7RIH2_GLOTA</name>
<feature type="non-terminal residue" evidence="1">
    <location>
        <position position="1"/>
    </location>
</feature>
<accession>S7RIH2</accession>
<evidence type="ECO:0000313" key="1">
    <source>
        <dbReference type="EMBL" id="EPQ54120.1"/>
    </source>
</evidence>
<dbReference type="EMBL" id="KB469304">
    <property type="protein sequence ID" value="EPQ54120.1"/>
    <property type="molecule type" value="Genomic_DNA"/>
</dbReference>
<dbReference type="RefSeq" id="XP_007867236.1">
    <property type="nucleotide sequence ID" value="XM_007869045.1"/>
</dbReference>
<dbReference type="KEGG" id="gtr:GLOTRDRAFT_44405"/>
<dbReference type="Pfam" id="PF18758">
    <property type="entry name" value="KDZ"/>
    <property type="match status" value="1"/>
</dbReference>
<protein>
    <submittedName>
        <fullName evidence="1">Uncharacterized protein</fullName>
    </submittedName>
</protein>
<dbReference type="OMA" id="AHREICQ"/>
<organism evidence="1 2">
    <name type="scientific">Gloeophyllum trabeum (strain ATCC 11539 / FP-39264 / Madison 617)</name>
    <name type="common">Brown rot fungus</name>
    <dbReference type="NCBI Taxonomy" id="670483"/>
    <lineage>
        <taxon>Eukaryota</taxon>
        <taxon>Fungi</taxon>
        <taxon>Dikarya</taxon>
        <taxon>Basidiomycota</taxon>
        <taxon>Agaricomycotina</taxon>
        <taxon>Agaricomycetes</taxon>
        <taxon>Gloeophyllales</taxon>
        <taxon>Gloeophyllaceae</taxon>
        <taxon>Gloeophyllum</taxon>
    </lineage>
</organism>
<dbReference type="AlphaFoldDB" id="S7RIH2"/>
<dbReference type="InterPro" id="IPR040521">
    <property type="entry name" value="KDZ"/>
</dbReference>
<dbReference type="STRING" id="670483.S7RIH2"/>